<evidence type="ECO:0000313" key="1">
    <source>
        <dbReference type="EMBL" id="TVU11558.1"/>
    </source>
</evidence>
<gene>
    <name evidence="1" type="ORF">EJB05_45151</name>
</gene>
<dbReference type="EMBL" id="RWGY01000039">
    <property type="protein sequence ID" value="TVU11558.1"/>
    <property type="molecule type" value="Genomic_DNA"/>
</dbReference>
<name>A0A5J9TKU9_9POAL</name>
<keyword evidence="2" id="KW-1185">Reference proteome</keyword>
<accession>A0A5J9TKU9</accession>
<dbReference type="AlphaFoldDB" id="A0A5J9TKU9"/>
<reference evidence="1 2" key="1">
    <citation type="journal article" date="2019" name="Sci. Rep.">
        <title>A high-quality genome of Eragrostis curvula grass provides insights into Poaceae evolution and supports new strategies to enhance forage quality.</title>
        <authorList>
            <person name="Carballo J."/>
            <person name="Santos B.A.C.M."/>
            <person name="Zappacosta D."/>
            <person name="Garbus I."/>
            <person name="Selva J.P."/>
            <person name="Gallo C.A."/>
            <person name="Diaz A."/>
            <person name="Albertini E."/>
            <person name="Caccamo M."/>
            <person name="Echenique V."/>
        </authorList>
    </citation>
    <scope>NUCLEOTIDE SEQUENCE [LARGE SCALE GENOMIC DNA]</scope>
    <source>
        <strain evidence="2">cv. Victoria</strain>
        <tissue evidence="1">Leaf</tissue>
    </source>
</reference>
<dbReference type="Gramene" id="TVU11558">
    <property type="protein sequence ID" value="TVU11558"/>
    <property type="gene ID" value="EJB05_45151"/>
</dbReference>
<dbReference type="Proteomes" id="UP000324897">
    <property type="component" value="Chromosome 3"/>
</dbReference>
<sequence>MLSNKVYDGSGRGHSDEILSQAANKHRNYKQDLDIFASATSIVNYTAIKKVSGQMKVFGEVLSFSRLKIAVPLVN</sequence>
<organism evidence="1 2">
    <name type="scientific">Eragrostis curvula</name>
    <name type="common">weeping love grass</name>
    <dbReference type="NCBI Taxonomy" id="38414"/>
    <lineage>
        <taxon>Eukaryota</taxon>
        <taxon>Viridiplantae</taxon>
        <taxon>Streptophyta</taxon>
        <taxon>Embryophyta</taxon>
        <taxon>Tracheophyta</taxon>
        <taxon>Spermatophyta</taxon>
        <taxon>Magnoliopsida</taxon>
        <taxon>Liliopsida</taxon>
        <taxon>Poales</taxon>
        <taxon>Poaceae</taxon>
        <taxon>PACMAD clade</taxon>
        <taxon>Chloridoideae</taxon>
        <taxon>Eragrostideae</taxon>
        <taxon>Eragrostidinae</taxon>
        <taxon>Eragrostis</taxon>
    </lineage>
</organism>
<evidence type="ECO:0000313" key="2">
    <source>
        <dbReference type="Proteomes" id="UP000324897"/>
    </source>
</evidence>
<protein>
    <submittedName>
        <fullName evidence="1">Uncharacterized protein</fullName>
    </submittedName>
</protein>
<comment type="caution">
    <text evidence="1">The sequence shown here is derived from an EMBL/GenBank/DDBJ whole genome shotgun (WGS) entry which is preliminary data.</text>
</comment>
<proteinExistence type="predicted"/>